<feature type="compositionally biased region" description="Basic and acidic residues" evidence="6">
    <location>
        <begin position="756"/>
        <end position="767"/>
    </location>
</feature>
<sequence>MKGSAFKSWQKSDKVIKDAPVLHLLAYASGGLRRLYHLIKTDLVPDLSEYGANTTDDGQFDPKGECVIGLRYRVKEILDAAGQTAVVVLAEDLYNRDSDVVIKILHANFYPFGAQESSILQRLARADPLNHSHTLRMITSLTHDDHYCLVFEPLVPCPLTEVFSDIPRSQVLADIRVVGLRLLAALGFLRQQNLIHTDLKPDNILFKRARDLDSVHIVDFGNALNYVHSEVSLYYKDFRLQTPLYRAPEVMFGLPFGPEIDVWSLGCILGELYLGRPIFMGSSQQEILTQIVKVLGPFPASTLAMMDHLHCGDVMFANLITGLLTYKAEERLTASENTIPAQGLDSSIYPYSPAVAYSTKKRQLSPLELLRLGTVELPPFDHKSTVVKPLPNRRIGGFKHDDGYGNNSISNSIDEDNEKKRIGGNDLSAVRNMAHGIESGKFSDSVKKQMSKLLDAIKQEQDLVEDDFNRRDDSGRGARIETHGKGVVRPCPKYGEVSFIEVEKSTRDDTDMLKDFRHENISKKESHYETKGARQMGYDDDPGKNIPIRNYQKTAFVSPMRNDSPCERNLQLGRNNTGFNAKNLVHVSGQDERILHHPTHNLTAGRKSSTCVKEIHPARKRRASEVFLNQNSDEEYVDLLSPVTIKHGGKMAKRYNSGNNIESESRQLLRKKRGIIVHSYKSQVSEKSVHGHHGEDFMTKYQENESLSIERPNKKLRSGTMSSHSQFHDNSFQDDFPSTASESEDNDSRIRRHRRAEQDKNVSENETVKNNTSGIVGRVTGSRIANEDKVSGSWSVNEEKASGNWSVNEERATGLMIANEEKVSGSWNVNEEKASGNRIRAIGISNADEVRTSGNRVNVSWNANEEKTTGNVHEGKTSGSSNVKEISAVGNRNINEGKAAGNRNAKDRATANWKVYERRETSKRNVNERIAIGIVNYDAGRTADNRSANEGIAIGNVNYNAGRTADNRSVNEGIAIGNVNYDAGRTADNSNAHEGRATIYKNVNGGRKVNRVTSGVGVYEERVGRCRHVNGRNNIDGRATGSHIVDNTEEELPTPIRVDKSYLEGNTNMSESPEIVYSVQDESHEDKSMVESAPRNKRARSFNVKVNINGGMTVGSYNRKSKEDDRKIVEETEMYGKEMKQKLESNKNNPRDQFSFTGTPLTELKSLRKYGGIAERIEQQRSKNRKGARKSLPFDVSPNKEKTELSGITYINLVDDLDAAEQRVVPTTENSDYELESDIGSVSDYEESGVLENSASSWNTQQPVRSHKVNRSQSRSNVEDSQTCNVRDGADAKLIKDGGQPKVVMGKSKVVMGKSKSLCGIGRALSGNGKVQGANGKVLT</sequence>
<feature type="compositionally biased region" description="Polar residues" evidence="6">
    <location>
        <begin position="1271"/>
        <end position="1282"/>
    </location>
</feature>
<keyword evidence="2" id="KW-0808">Transferase</keyword>
<feature type="region of interest" description="Disordered" evidence="6">
    <location>
        <begin position="526"/>
        <end position="545"/>
    </location>
</feature>
<evidence type="ECO:0000256" key="1">
    <source>
        <dbReference type="ARBA" id="ARBA00022527"/>
    </source>
</evidence>
<feature type="region of interest" description="Disordered" evidence="6">
    <location>
        <begin position="1250"/>
        <end position="1282"/>
    </location>
</feature>
<dbReference type="InterPro" id="IPR050494">
    <property type="entry name" value="Ser_Thr_dual-spec_kinase"/>
</dbReference>
<keyword evidence="1" id="KW-0723">Serine/threonine-protein kinase</keyword>
<feature type="region of interest" description="Disordered" evidence="6">
    <location>
        <begin position="1140"/>
        <end position="1159"/>
    </location>
</feature>
<dbReference type="SUPFAM" id="SSF56112">
    <property type="entry name" value="Protein kinase-like (PK-like)"/>
    <property type="match status" value="1"/>
</dbReference>
<dbReference type="Gene3D" id="1.10.510.10">
    <property type="entry name" value="Transferase(Phosphotransferase) domain 1"/>
    <property type="match status" value="1"/>
</dbReference>
<protein>
    <submittedName>
        <fullName evidence="8">YAK1-like protein</fullName>
    </submittedName>
</protein>
<dbReference type="PROSITE" id="PS50011">
    <property type="entry name" value="PROTEIN_KINASE_DOM"/>
    <property type="match status" value="1"/>
</dbReference>
<dbReference type="PANTHER" id="PTHR24058">
    <property type="entry name" value="DUAL SPECIFICITY PROTEIN KINASE"/>
    <property type="match status" value="1"/>
</dbReference>
<reference evidence="8" key="1">
    <citation type="submission" date="2022-11" db="EMBL/GenBank/DDBJ databases">
        <title>Centuries of genome instability and evolution in soft-shell clam transmissible cancer (bioRxiv).</title>
        <authorList>
            <person name="Hart S.F.M."/>
            <person name="Yonemitsu M.A."/>
            <person name="Giersch R.M."/>
            <person name="Beal B.F."/>
            <person name="Arriagada G."/>
            <person name="Davis B.W."/>
            <person name="Ostrander E.A."/>
            <person name="Goff S.P."/>
            <person name="Metzger M.J."/>
        </authorList>
    </citation>
    <scope>NUCLEOTIDE SEQUENCE</scope>
    <source>
        <strain evidence="8">MELC-2E11</strain>
        <tissue evidence="8">Siphon/mantle</tissue>
    </source>
</reference>
<dbReference type="SMART" id="SM00220">
    <property type="entry name" value="S_TKc"/>
    <property type="match status" value="1"/>
</dbReference>
<dbReference type="Pfam" id="PF00069">
    <property type="entry name" value="Pkinase"/>
    <property type="match status" value="1"/>
</dbReference>
<feature type="compositionally biased region" description="Polar residues" evidence="6">
    <location>
        <begin position="1251"/>
        <end position="1264"/>
    </location>
</feature>
<dbReference type="InterPro" id="IPR000719">
    <property type="entry name" value="Prot_kinase_dom"/>
</dbReference>
<keyword evidence="3" id="KW-0547">Nucleotide-binding</keyword>
<keyword evidence="4" id="KW-0418">Kinase</keyword>
<feature type="domain" description="Protein kinase" evidence="7">
    <location>
        <begin position="72"/>
        <end position="352"/>
    </location>
</feature>
<accession>A0ABY7FIJ1</accession>
<dbReference type="Proteomes" id="UP001164746">
    <property type="component" value="Chromosome 11"/>
</dbReference>
<feature type="compositionally biased region" description="Polar residues" evidence="6">
    <location>
        <begin position="719"/>
        <end position="730"/>
    </location>
</feature>
<organism evidence="8 9">
    <name type="scientific">Mya arenaria</name>
    <name type="common">Soft-shell clam</name>
    <dbReference type="NCBI Taxonomy" id="6604"/>
    <lineage>
        <taxon>Eukaryota</taxon>
        <taxon>Metazoa</taxon>
        <taxon>Spiralia</taxon>
        <taxon>Lophotrochozoa</taxon>
        <taxon>Mollusca</taxon>
        <taxon>Bivalvia</taxon>
        <taxon>Autobranchia</taxon>
        <taxon>Heteroconchia</taxon>
        <taxon>Euheterodonta</taxon>
        <taxon>Imparidentia</taxon>
        <taxon>Neoheterodontei</taxon>
        <taxon>Myida</taxon>
        <taxon>Myoidea</taxon>
        <taxon>Myidae</taxon>
        <taxon>Mya</taxon>
    </lineage>
</organism>
<evidence type="ECO:0000256" key="6">
    <source>
        <dbReference type="SAM" id="MobiDB-lite"/>
    </source>
</evidence>
<dbReference type="Gene3D" id="3.30.200.20">
    <property type="entry name" value="Phosphorylase Kinase, domain 1"/>
    <property type="match status" value="1"/>
</dbReference>
<dbReference type="PROSITE" id="PS00108">
    <property type="entry name" value="PROTEIN_KINASE_ST"/>
    <property type="match status" value="1"/>
</dbReference>
<keyword evidence="9" id="KW-1185">Reference proteome</keyword>
<evidence type="ECO:0000259" key="7">
    <source>
        <dbReference type="PROSITE" id="PS50011"/>
    </source>
</evidence>
<dbReference type="InterPro" id="IPR011009">
    <property type="entry name" value="Kinase-like_dom_sf"/>
</dbReference>
<evidence type="ECO:0000256" key="3">
    <source>
        <dbReference type="ARBA" id="ARBA00022741"/>
    </source>
</evidence>
<evidence type="ECO:0000313" key="8">
    <source>
        <dbReference type="EMBL" id="WAR20571.1"/>
    </source>
</evidence>
<gene>
    <name evidence="8" type="ORF">MAR_002409</name>
</gene>
<dbReference type="EMBL" id="CP111022">
    <property type="protein sequence ID" value="WAR20571.1"/>
    <property type="molecule type" value="Genomic_DNA"/>
</dbReference>
<name>A0ABY7FIJ1_MYAAR</name>
<proteinExistence type="predicted"/>
<feature type="region of interest" description="Disordered" evidence="6">
    <location>
        <begin position="1178"/>
        <end position="1199"/>
    </location>
</feature>
<evidence type="ECO:0000313" key="9">
    <source>
        <dbReference type="Proteomes" id="UP001164746"/>
    </source>
</evidence>
<feature type="non-terminal residue" evidence="8">
    <location>
        <position position="1"/>
    </location>
</feature>
<evidence type="ECO:0000256" key="5">
    <source>
        <dbReference type="ARBA" id="ARBA00022840"/>
    </source>
</evidence>
<dbReference type="PANTHER" id="PTHR24058:SF130">
    <property type="entry name" value="SERINE_THREONINE PROTEIN KINASES-RELATED"/>
    <property type="match status" value="1"/>
</dbReference>
<dbReference type="InterPro" id="IPR008271">
    <property type="entry name" value="Ser/Thr_kinase_AS"/>
</dbReference>
<feature type="region of interest" description="Disordered" evidence="6">
    <location>
        <begin position="716"/>
        <end position="775"/>
    </location>
</feature>
<evidence type="ECO:0000256" key="2">
    <source>
        <dbReference type="ARBA" id="ARBA00022679"/>
    </source>
</evidence>
<evidence type="ECO:0000256" key="4">
    <source>
        <dbReference type="ARBA" id="ARBA00022777"/>
    </source>
</evidence>
<keyword evidence="5" id="KW-0067">ATP-binding</keyword>
<feature type="compositionally biased region" description="Polar residues" evidence="6">
    <location>
        <begin position="1146"/>
        <end position="1159"/>
    </location>
</feature>